<comment type="similarity">
    <text evidence="10">Belongs to the LpxH family.</text>
</comment>
<dbReference type="OrthoDB" id="9783283at2"/>
<sequence length="245" mass="27994">MSTLFISDLHLSANQPALTRLFLYFLQYQARKAEALYILGDLFESWIGDDDESPFNQQIASSLAELTASGVKTYFMPGNRDFLMGQRFIKKAGCQLLTDPTLITLYGIPTLLTHGDSLCTLDKSYMAFRRLARTRFLQSLFSQLPLLLRQKIARYLRGKEHTGIPSHDAKYDVVMNEVFREVKKSSAQWIIHGHTHQPCIQLLQNTTENSNAKRIKRFVLSDWSTTQGNALIVLPHRDCGLIYFS</sequence>
<dbReference type="NCBIfam" id="TIGR01854">
    <property type="entry name" value="lipid_A_lpxH"/>
    <property type="match status" value="1"/>
</dbReference>
<evidence type="ECO:0000256" key="9">
    <source>
        <dbReference type="ARBA" id="ARBA00023211"/>
    </source>
</evidence>
<keyword evidence="9 10" id="KW-0464">Manganese</keyword>
<comment type="catalytic activity">
    <reaction evidence="10">
        <text>UDP-2-N,3-O-bis[(3R)-3-hydroxytetradecanoyl]-alpha-D-glucosamine + H2O = 2-N,3-O-bis[(3R)-3-hydroxytetradecanoyl]-alpha-D-glucosaminyl 1-phosphate + UMP + 2 H(+)</text>
        <dbReference type="Rhea" id="RHEA:25213"/>
        <dbReference type="ChEBI" id="CHEBI:15377"/>
        <dbReference type="ChEBI" id="CHEBI:15378"/>
        <dbReference type="ChEBI" id="CHEBI:57865"/>
        <dbReference type="ChEBI" id="CHEBI:57957"/>
        <dbReference type="ChEBI" id="CHEBI:78847"/>
        <dbReference type="EC" id="3.6.1.54"/>
    </reaction>
</comment>
<feature type="binding site" evidence="10">
    <location>
        <position position="122"/>
    </location>
    <ligand>
        <name>substrate</name>
    </ligand>
</feature>
<evidence type="ECO:0000256" key="10">
    <source>
        <dbReference type="HAMAP-Rule" id="MF_00575"/>
    </source>
</evidence>
<gene>
    <name evidence="10 12" type="primary">lpxH</name>
    <name evidence="12" type="ORF">RVIR1_06500</name>
</gene>
<evidence type="ECO:0000256" key="6">
    <source>
        <dbReference type="ARBA" id="ARBA00022801"/>
    </source>
</evidence>
<dbReference type="InterPro" id="IPR010138">
    <property type="entry name" value="UDP-diacylglucosamine_Hdrlase"/>
</dbReference>
<evidence type="ECO:0000256" key="1">
    <source>
        <dbReference type="ARBA" id="ARBA00022475"/>
    </source>
</evidence>
<keyword evidence="3 10" id="KW-0997">Cell inner membrane</keyword>
<evidence type="ECO:0000313" key="12">
    <source>
        <dbReference type="EMBL" id="BBB15148.1"/>
    </source>
</evidence>
<feature type="binding site" evidence="10">
    <location>
        <position position="8"/>
    </location>
    <ligand>
        <name>Mn(2+)</name>
        <dbReference type="ChEBI" id="CHEBI:29035"/>
        <label>1</label>
    </ligand>
</feature>
<feature type="binding site" evidence="10">
    <location>
        <position position="194"/>
    </location>
    <ligand>
        <name>substrate</name>
    </ligand>
</feature>
<feature type="binding site" evidence="10">
    <location>
        <position position="79"/>
    </location>
    <ligand>
        <name>Mn(2+)</name>
        <dbReference type="ChEBI" id="CHEBI:29035"/>
        <label>2</label>
    </ligand>
</feature>
<name>A0A2Z5UUI0_9COXI</name>
<dbReference type="InterPro" id="IPR029052">
    <property type="entry name" value="Metallo-depent_PP-like"/>
</dbReference>
<keyword evidence="5 10" id="KW-0479">Metal-binding</keyword>
<feature type="binding site" evidence="10">
    <location>
        <position position="196"/>
    </location>
    <ligand>
        <name>Mn(2+)</name>
        <dbReference type="ChEBI" id="CHEBI:29035"/>
        <label>1</label>
    </ligand>
</feature>
<reference evidence="12 13" key="1">
    <citation type="submission" date="2017-03" db="EMBL/GenBank/DDBJ databases">
        <title>The genome sequence of Candidatus Rickettsiella viridis.</title>
        <authorList>
            <person name="Nikoh N."/>
            <person name="Tsuchida T."/>
            <person name="Yamaguchi K."/>
            <person name="Maeda T."/>
            <person name="Shigenobu S."/>
            <person name="Fukatsu T."/>
        </authorList>
    </citation>
    <scope>NUCLEOTIDE SEQUENCE [LARGE SCALE GENOMIC DNA]</scope>
    <source>
        <strain evidence="12 13">Ap-RA04</strain>
    </source>
</reference>
<dbReference type="GO" id="GO:0019897">
    <property type="term" value="C:extrinsic component of plasma membrane"/>
    <property type="evidence" value="ECO:0007669"/>
    <property type="project" value="UniProtKB-UniRule"/>
</dbReference>
<dbReference type="Pfam" id="PF00149">
    <property type="entry name" value="Metallophos"/>
    <property type="match status" value="1"/>
</dbReference>
<comment type="subcellular location">
    <subcellularLocation>
        <location evidence="10">Cell inner membrane</location>
        <topology evidence="10">Peripheral membrane protein</topology>
        <orientation evidence="10">Cytoplasmic side</orientation>
    </subcellularLocation>
</comment>
<feature type="binding site" evidence="10">
    <location>
        <position position="10"/>
    </location>
    <ligand>
        <name>Mn(2+)</name>
        <dbReference type="ChEBI" id="CHEBI:29035"/>
        <label>1</label>
    </ligand>
</feature>
<keyword evidence="7 10" id="KW-0443">Lipid metabolism</keyword>
<feature type="domain" description="Calcineurin-like phosphoesterase" evidence="11">
    <location>
        <begin position="1"/>
        <end position="198"/>
    </location>
</feature>
<dbReference type="NCBIfam" id="NF003743">
    <property type="entry name" value="PRK05340.1"/>
    <property type="match status" value="1"/>
</dbReference>
<keyword evidence="13" id="KW-1185">Reference proteome</keyword>
<dbReference type="EMBL" id="AP018005">
    <property type="protein sequence ID" value="BBB15148.1"/>
    <property type="molecule type" value="Genomic_DNA"/>
</dbReference>
<dbReference type="AlphaFoldDB" id="A0A2Z5UUI0"/>
<dbReference type="GO" id="GO:0030145">
    <property type="term" value="F:manganese ion binding"/>
    <property type="evidence" value="ECO:0007669"/>
    <property type="project" value="UniProtKB-UniRule"/>
</dbReference>
<dbReference type="EC" id="3.6.1.54" evidence="10"/>
<keyword evidence="2 10" id="KW-0444">Lipid biosynthesis</keyword>
<dbReference type="PANTHER" id="PTHR34990:SF1">
    <property type="entry name" value="UDP-2,3-DIACYLGLUCOSAMINE HYDROLASE"/>
    <property type="match status" value="1"/>
</dbReference>
<feature type="binding site" evidence="10">
    <location>
        <begin position="79"/>
        <end position="80"/>
    </location>
    <ligand>
        <name>substrate</name>
    </ligand>
</feature>
<dbReference type="PANTHER" id="PTHR34990">
    <property type="entry name" value="UDP-2,3-DIACYLGLUCOSAMINE HYDROLASE-RELATED"/>
    <property type="match status" value="1"/>
</dbReference>
<comment type="cofactor">
    <cofactor evidence="10">
        <name>Mn(2+)</name>
        <dbReference type="ChEBI" id="CHEBI:29035"/>
    </cofactor>
    <text evidence="10">Binds 2 Mn(2+) ions per subunit in a binuclear metal center.</text>
</comment>
<evidence type="ECO:0000256" key="7">
    <source>
        <dbReference type="ARBA" id="ARBA00023098"/>
    </source>
</evidence>
<comment type="pathway">
    <text evidence="10">Glycolipid biosynthesis; lipid IV(A) biosynthesis; lipid IV(A) from (3R)-3-hydroxytetradecanoyl-[acyl-carrier-protein] and UDP-N-acetyl-alpha-D-glucosamine: step 4/6.</text>
</comment>
<proteinExistence type="inferred from homology"/>
<keyword evidence="4 10" id="KW-0441">Lipid A biosynthesis</keyword>
<dbReference type="SUPFAM" id="SSF56300">
    <property type="entry name" value="Metallo-dependent phosphatases"/>
    <property type="match status" value="1"/>
</dbReference>
<dbReference type="HAMAP" id="MF_00575">
    <property type="entry name" value="LpxH"/>
    <property type="match status" value="1"/>
</dbReference>
<dbReference type="KEGG" id="rvi:RVIR1_06500"/>
<keyword evidence="6 10" id="KW-0378">Hydrolase</keyword>
<feature type="binding site" evidence="10">
    <location>
        <position position="194"/>
    </location>
    <ligand>
        <name>Mn(2+)</name>
        <dbReference type="ChEBI" id="CHEBI:29035"/>
        <label>2</label>
    </ligand>
</feature>
<evidence type="ECO:0000256" key="3">
    <source>
        <dbReference type="ARBA" id="ARBA00022519"/>
    </source>
</evidence>
<dbReference type="Gene3D" id="3.60.21.10">
    <property type="match status" value="1"/>
</dbReference>
<dbReference type="RefSeq" id="WP_126322632.1">
    <property type="nucleotide sequence ID" value="NZ_AP018005.1"/>
</dbReference>
<keyword evidence="1 10" id="KW-1003">Cell membrane</keyword>
<evidence type="ECO:0000256" key="4">
    <source>
        <dbReference type="ARBA" id="ARBA00022556"/>
    </source>
</evidence>
<evidence type="ECO:0000256" key="2">
    <source>
        <dbReference type="ARBA" id="ARBA00022516"/>
    </source>
</evidence>
<dbReference type="GO" id="GO:0005737">
    <property type="term" value="C:cytoplasm"/>
    <property type="evidence" value="ECO:0007669"/>
    <property type="project" value="InterPro"/>
</dbReference>
<protein>
    <recommendedName>
        <fullName evidence="10">UDP-2,3-diacylglucosamine hydrolase</fullName>
        <ecNumber evidence="10">3.6.1.54</ecNumber>
    </recommendedName>
    <alternativeName>
        <fullName evidence="10">UDP-2,3-diacylglucosamine diphosphatase</fullName>
    </alternativeName>
</protein>
<keyword evidence="8 10" id="KW-0472">Membrane</keyword>
<comment type="function">
    <text evidence="10">Hydrolyzes the pyrophosphate bond of UDP-2,3-diacylglucosamine to yield 2,3-diacylglucosamine 1-phosphate (lipid X) and UMP by catalyzing the attack of water at the alpha-P atom. Involved in the biosynthesis of lipid A, a phosphorylated glycolipid that anchors the lipopolysaccharide to the outer membrane of the cell.</text>
</comment>
<dbReference type="CDD" id="cd07398">
    <property type="entry name" value="MPP_YbbF-LpxH"/>
    <property type="match status" value="1"/>
</dbReference>
<feature type="binding site" evidence="10">
    <location>
        <position position="41"/>
    </location>
    <ligand>
        <name>Mn(2+)</name>
        <dbReference type="ChEBI" id="CHEBI:29035"/>
        <label>2</label>
    </ligand>
</feature>
<feature type="binding site" evidence="10">
    <location>
        <position position="41"/>
    </location>
    <ligand>
        <name>Mn(2+)</name>
        <dbReference type="ChEBI" id="CHEBI:29035"/>
        <label>1</label>
    </ligand>
</feature>
<evidence type="ECO:0000256" key="8">
    <source>
        <dbReference type="ARBA" id="ARBA00023136"/>
    </source>
</evidence>
<dbReference type="InterPro" id="IPR043461">
    <property type="entry name" value="LpxH-like"/>
</dbReference>
<dbReference type="UniPathway" id="UPA00359">
    <property type="reaction ID" value="UER00480"/>
</dbReference>
<dbReference type="GO" id="GO:0008758">
    <property type="term" value="F:UDP-2,3-diacylglucosamine hydrolase activity"/>
    <property type="evidence" value="ECO:0007669"/>
    <property type="project" value="UniProtKB-UniRule"/>
</dbReference>
<evidence type="ECO:0000259" key="11">
    <source>
        <dbReference type="Pfam" id="PF00149"/>
    </source>
</evidence>
<accession>A0A2Z5UUI0</accession>
<dbReference type="Proteomes" id="UP000282483">
    <property type="component" value="Chromosome"/>
</dbReference>
<evidence type="ECO:0000256" key="5">
    <source>
        <dbReference type="ARBA" id="ARBA00022723"/>
    </source>
</evidence>
<dbReference type="GO" id="GO:0009245">
    <property type="term" value="P:lipid A biosynthetic process"/>
    <property type="evidence" value="ECO:0007669"/>
    <property type="project" value="UniProtKB-UniRule"/>
</dbReference>
<feature type="binding site" evidence="10">
    <location>
        <position position="114"/>
    </location>
    <ligand>
        <name>Mn(2+)</name>
        <dbReference type="ChEBI" id="CHEBI:29035"/>
        <label>2</label>
    </ligand>
</feature>
<dbReference type="InterPro" id="IPR004843">
    <property type="entry name" value="Calcineurin-like_PHP"/>
</dbReference>
<evidence type="ECO:0000313" key="13">
    <source>
        <dbReference type="Proteomes" id="UP000282483"/>
    </source>
</evidence>
<organism evidence="12 13">
    <name type="scientific">Candidatus Rickettsiella viridis</name>
    <dbReference type="NCBI Taxonomy" id="676208"/>
    <lineage>
        <taxon>Bacteria</taxon>
        <taxon>Pseudomonadati</taxon>
        <taxon>Pseudomonadota</taxon>
        <taxon>Gammaproteobacteria</taxon>
        <taxon>Legionellales</taxon>
        <taxon>Coxiellaceae</taxon>
        <taxon>Rickettsiella</taxon>
    </lineage>
</organism>
<comment type="caution">
    <text evidence="10">Lacks conserved residue(s) required for the propagation of feature annotation.</text>
</comment>